<feature type="transmembrane region" description="Helical" evidence="1">
    <location>
        <begin position="15"/>
        <end position="34"/>
    </location>
</feature>
<keyword evidence="1" id="KW-1133">Transmembrane helix</keyword>
<gene>
    <name evidence="2" type="ORF">BMAGN_1267</name>
</gene>
<keyword evidence="3" id="KW-1185">Reference proteome</keyword>
<organism evidence="2 3">
    <name type="scientific">Bifidobacterium magnum</name>
    <dbReference type="NCBI Taxonomy" id="1692"/>
    <lineage>
        <taxon>Bacteria</taxon>
        <taxon>Bacillati</taxon>
        <taxon>Actinomycetota</taxon>
        <taxon>Actinomycetes</taxon>
        <taxon>Bifidobacteriales</taxon>
        <taxon>Bifidobacteriaceae</taxon>
        <taxon>Bifidobacterium</taxon>
    </lineage>
</organism>
<proteinExistence type="predicted"/>
<name>A0A087BEV0_9BIFI</name>
<protein>
    <submittedName>
        <fullName evidence="2">Uncharacterized protein</fullName>
    </submittedName>
</protein>
<evidence type="ECO:0000313" key="3">
    <source>
        <dbReference type="Proteomes" id="UP000029052"/>
    </source>
</evidence>
<dbReference type="EMBL" id="JGZB01000001">
    <property type="protein sequence ID" value="KFI69550.1"/>
    <property type="molecule type" value="Genomic_DNA"/>
</dbReference>
<evidence type="ECO:0000313" key="2">
    <source>
        <dbReference type="EMBL" id="KFI69550.1"/>
    </source>
</evidence>
<dbReference type="AlphaFoldDB" id="A0A087BEV0"/>
<reference evidence="2 3" key="1">
    <citation type="submission" date="2014-03" db="EMBL/GenBank/DDBJ databases">
        <title>Genomics of Bifidobacteria.</title>
        <authorList>
            <person name="Ventura M."/>
            <person name="Milani C."/>
            <person name="Lugli G.A."/>
        </authorList>
    </citation>
    <scope>NUCLEOTIDE SEQUENCE [LARGE SCALE GENOMIC DNA]</scope>
    <source>
        <strain evidence="2 3">LMG 11591</strain>
    </source>
</reference>
<accession>A0A087BEV0</accession>
<dbReference type="Proteomes" id="UP000029052">
    <property type="component" value="Unassembled WGS sequence"/>
</dbReference>
<evidence type="ECO:0000256" key="1">
    <source>
        <dbReference type="SAM" id="Phobius"/>
    </source>
</evidence>
<sequence>MRAFIGLIMETDGGGAVALALVAAVMLVAAIVLLRSVHMPADAVENEYEDTVYDYSPGCPYEVGPIR</sequence>
<keyword evidence="1" id="KW-0812">Transmembrane</keyword>
<keyword evidence="1" id="KW-0472">Membrane</keyword>
<comment type="caution">
    <text evidence="2">The sequence shown here is derived from an EMBL/GenBank/DDBJ whole genome shotgun (WGS) entry which is preliminary data.</text>
</comment>